<evidence type="ECO:0000259" key="4">
    <source>
        <dbReference type="Pfam" id="PF01420"/>
    </source>
</evidence>
<evidence type="ECO:0000256" key="1">
    <source>
        <dbReference type="ARBA" id="ARBA00010923"/>
    </source>
</evidence>
<dbReference type="Proteomes" id="UP000271603">
    <property type="component" value="Chromosome"/>
</dbReference>
<dbReference type="InterPro" id="IPR051212">
    <property type="entry name" value="Type-I_RE_S_subunit"/>
</dbReference>
<dbReference type="AlphaFoldDB" id="A0A3S4FYB7"/>
<keyword evidence="3" id="KW-0238">DNA-binding</keyword>
<organism evidence="5 6">
    <name type="scientific">Serratia rubidaea</name>
    <name type="common">Serratia marinorubra</name>
    <dbReference type="NCBI Taxonomy" id="61652"/>
    <lineage>
        <taxon>Bacteria</taxon>
        <taxon>Pseudomonadati</taxon>
        <taxon>Pseudomonadota</taxon>
        <taxon>Gammaproteobacteria</taxon>
        <taxon>Enterobacterales</taxon>
        <taxon>Yersiniaceae</taxon>
        <taxon>Serratia</taxon>
    </lineage>
</organism>
<dbReference type="REBASE" id="287208">
    <property type="entry name" value="S.Sru9419ORF3123P"/>
</dbReference>
<dbReference type="GO" id="GO:0003677">
    <property type="term" value="F:DNA binding"/>
    <property type="evidence" value="ECO:0007669"/>
    <property type="project" value="UniProtKB-KW"/>
</dbReference>
<name>A0A3S4FYB7_SERRU</name>
<dbReference type="SUPFAM" id="SSF116734">
    <property type="entry name" value="DNA methylase specificity domain"/>
    <property type="match status" value="2"/>
</dbReference>
<dbReference type="PANTHER" id="PTHR43140">
    <property type="entry name" value="TYPE-1 RESTRICTION ENZYME ECOKI SPECIFICITY PROTEIN"/>
    <property type="match status" value="1"/>
</dbReference>
<evidence type="ECO:0000313" key="5">
    <source>
        <dbReference type="EMBL" id="VEA71560.1"/>
    </source>
</evidence>
<dbReference type="Pfam" id="PF01420">
    <property type="entry name" value="Methylase_S"/>
    <property type="match status" value="1"/>
</dbReference>
<accession>A0A3S4FYB7</accession>
<dbReference type="PANTHER" id="PTHR43140:SF1">
    <property type="entry name" value="TYPE I RESTRICTION ENZYME ECOKI SPECIFICITY SUBUNIT"/>
    <property type="match status" value="1"/>
</dbReference>
<protein>
    <submittedName>
        <fullName evidence="5">EcoKI restriction-modification system protein HsdS</fullName>
    </submittedName>
</protein>
<dbReference type="Gene3D" id="3.90.220.20">
    <property type="entry name" value="DNA methylase specificity domains"/>
    <property type="match status" value="2"/>
</dbReference>
<evidence type="ECO:0000256" key="3">
    <source>
        <dbReference type="ARBA" id="ARBA00023125"/>
    </source>
</evidence>
<evidence type="ECO:0000256" key="2">
    <source>
        <dbReference type="ARBA" id="ARBA00022747"/>
    </source>
</evidence>
<dbReference type="CDD" id="cd17260">
    <property type="entry name" value="RMtype1_S_EcoEI-TRD1-CR1_like"/>
    <property type="match status" value="1"/>
</dbReference>
<dbReference type="EMBL" id="LR134155">
    <property type="protein sequence ID" value="VEA71560.1"/>
    <property type="molecule type" value="Genomic_DNA"/>
</dbReference>
<sequence length="276" mass="31644">MAKYKAYPEYKESGVEWLGELPAHWTTLAIKYIAQLNPSKSCISIEKMQVMCSFIPMEKLKFNSLSLDEIKYIYDVYNGYTYFEDEDILIAKVTPCFENKNMVVAHGLHNGIGFGSSEIYVLRCNDIINNYFLFYRLQEDNFMSIAEGAMTGAGGLKRVPSEVLNNFKIGLPSKKEQSIIVDFLKHETEKIDILIEKQQQLIELLKEKRQAVISHAVTKGLNPDVPMKDSGVEWLGEVPEHWCISRIKNYAKIESGHTPSKTKPEYWLSVISHGYR</sequence>
<dbReference type="InterPro" id="IPR044946">
    <property type="entry name" value="Restrct_endonuc_typeI_TRD_sf"/>
</dbReference>
<reference evidence="5 6" key="1">
    <citation type="submission" date="2018-12" db="EMBL/GenBank/DDBJ databases">
        <authorList>
            <consortium name="Pathogen Informatics"/>
        </authorList>
    </citation>
    <scope>NUCLEOTIDE SEQUENCE [LARGE SCALE GENOMIC DNA]</scope>
    <source>
        <strain evidence="5 6">NCTC9419</strain>
    </source>
</reference>
<evidence type="ECO:0000313" key="6">
    <source>
        <dbReference type="Proteomes" id="UP000271603"/>
    </source>
</evidence>
<comment type="similarity">
    <text evidence="1">Belongs to the type-I restriction system S methylase family.</text>
</comment>
<keyword evidence="2" id="KW-0680">Restriction system</keyword>
<proteinExistence type="inferred from homology"/>
<feature type="domain" description="Type I restriction modification DNA specificity" evidence="4">
    <location>
        <begin position="69"/>
        <end position="201"/>
    </location>
</feature>
<gene>
    <name evidence="5" type="ORF">NCTC9419_03124</name>
</gene>
<dbReference type="InterPro" id="IPR000055">
    <property type="entry name" value="Restrct_endonuc_typeI_TRD"/>
</dbReference>
<dbReference type="GO" id="GO:0009307">
    <property type="term" value="P:DNA restriction-modification system"/>
    <property type="evidence" value="ECO:0007669"/>
    <property type="project" value="UniProtKB-KW"/>
</dbReference>